<keyword evidence="11" id="KW-0496">Mitochondrion</keyword>
<keyword evidence="9" id="KW-0249">Electron transport</keyword>
<evidence type="ECO:0000256" key="9">
    <source>
        <dbReference type="ARBA" id="ARBA00022982"/>
    </source>
</evidence>
<comment type="subcellular location">
    <subcellularLocation>
        <location evidence="2">Mitochondrion inner membrane</location>
        <topology evidence="2">Single-pass membrane protein</topology>
        <orientation evidence="2">Matrix side</orientation>
    </subcellularLocation>
</comment>
<evidence type="ECO:0000256" key="12">
    <source>
        <dbReference type="ARBA" id="ARBA00023136"/>
    </source>
</evidence>
<keyword evidence="10" id="KW-1133">Transmembrane helix</keyword>
<feature type="non-terminal residue" evidence="15">
    <location>
        <position position="105"/>
    </location>
</feature>
<dbReference type="GO" id="GO:0005743">
    <property type="term" value="C:mitochondrial inner membrane"/>
    <property type="evidence" value="ECO:0007669"/>
    <property type="project" value="UniProtKB-SubCell"/>
</dbReference>
<comment type="similarity">
    <text evidence="3">Belongs to the complex I NDUFB3 subunit family.</text>
</comment>
<evidence type="ECO:0000256" key="11">
    <source>
        <dbReference type="ARBA" id="ARBA00023128"/>
    </source>
</evidence>
<dbReference type="Proteomes" id="UP001177023">
    <property type="component" value="Unassembled WGS sequence"/>
</dbReference>
<dbReference type="AlphaFoldDB" id="A0AA36DE61"/>
<protein>
    <recommendedName>
        <fullName evidence="4">NADH dehydrogenase [ubiquinone] 1 beta subcomplex subunit 3</fullName>
    </recommendedName>
    <alternativeName>
        <fullName evidence="13">Complex I-B12</fullName>
    </alternativeName>
    <alternativeName>
        <fullName evidence="14">NADH-ubiquinone oxidoreductase B12 subunit</fullName>
    </alternativeName>
</protein>
<dbReference type="GO" id="GO:0032981">
    <property type="term" value="P:mitochondrial respiratory chain complex I assembly"/>
    <property type="evidence" value="ECO:0007669"/>
    <property type="project" value="TreeGrafter"/>
</dbReference>
<evidence type="ECO:0000256" key="13">
    <source>
        <dbReference type="ARBA" id="ARBA00030217"/>
    </source>
</evidence>
<dbReference type="InterPro" id="IPR012576">
    <property type="entry name" value="NDUFB3"/>
</dbReference>
<dbReference type="GO" id="GO:0022900">
    <property type="term" value="P:electron transport chain"/>
    <property type="evidence" value="ECO:0007669"/>
    <property type="project" value="InterPro"/>
</dbReference>
<evidence type="ECO:0000256" key="2">
    <source>
        <dbReference type="ARBA" id="ARBA00004298"/>
    </source>
</evidence>
<organism evidence="15 16">
    <name type="scientific">Mesorhabditis spiculigera</name>
    <dbReference type="NCBI Taxonomy" id="96644"/>
    <lineage>
        <taxon>Eukaryota</taxon>
        <taxon>Metazoa</taxon>
        <taxon>Ecdysozoa</taxon>
        <taxon>Nematoda</taxon>
        <taxon>Chromadorea</taxon>
        <taxon>Rhabditida</taxon>
        <taxon>Rhabditina</taxon>
        <taxon>Rhabditomorpha</taxon>
        <taxon>Rhabditoidea</taxon>
        <taxon>Rhabditidae</taxon>
        <taxon>Mesorhabditinae</taxon>
        <taxon>Mesorhabditis</taxon>
    </lineage>
</organism>
<sequence length="105" mass="12133">MGGGHHAHEPFKIPHYSIYNNYRDFPELAAHEKRLAQVGLKDPWIRNYVYLFDRNYPKVYGQWAHFKKLILPGWKYGVGAAAALIVVEEIYSLSTKGHTSWAGHH</sequence>
<name>A0AA36DE61_9BILA</name>
<gene>
    <name evidence="15" type="ORF">MSPICULIGERA_LOCUS23918</name>
</gene>
<evidence type="ECO:0000256" key="7">
    <source>
        <dbReference type="ARBA" id="ARBA00022692"/>
    </source>
</evidence>
<evidence type="ECO:0000256" key="6">
    <source>
        <dbReference type="ARBA" id="ARBA00022660"/>
    </source>
</evidence>
<evidence type="ECO:0000256" key="8">
    <source>
        <dbReference type="ARBA" id="ARBA00022792"/>
    </source>
</evidence>
<accession>A0AA36DE61</accession>
<evidence type="ECO:0000256" key="14">
    <source>
        <dbReference type="ARBA" id="ARBA00032688"/>
    </source>
</evidence>
<evidence type="ECO:0000256" key="3">
    <source>
        <dbReference type="ARBA" id="ARBA00005667"/>
    </source>
</evidence>
<comment type="caution">
    <text evidence="15">The sequence shown here is derived from an EMBL/GenBank/DDBJ whole genome shotgun (WGS) entry which is preliminary data.</text>
</comment>
<dbReference type="PANTHER" id="PTHR15082:SF2">
    <property type="entry name" value="NADH DEHYDROGENASE [UBIQUINONE] 1 BETA SUBCOMPLEX SUBUNIT 3"/>
    <property type="match status" value="1"/>
</dbReference>
<evidence type="ECO:0000256" key="4">
    <source>
        <dbReference type="ARBA" id="ARBA00018680"/>
    </source>
</evidence>
<dbReference type="PANTHER" id="PTHR15082">
    <property type="entry name" value="NADH-UBIQUINONE OXIDOREDUCTASE B12 SUBUNIT"/>
    <property type="match status" value="1"/>
</dbReference>
<keyword evidence="8" id="KW-0999">Mitochondrion inner membrane</keyword>
<evidence type="ECO:0000313" key="16">
    <source>
        <dbReference type="Proteomes" id="UP001177023"/>
    </source>
</evidence>
<keyword evidence="6" id="KW-0679">Respiratory chain</keyword>
<evidence type="ECO:0000256" key="5">
    <source>
        <dbReference type="ARBA" id="ARBA00022448"/>
    </source>
</evidence>
<keyword evidence="5" id="KW-0813">Transport</keyword>
<keyword evidence="7" id="KW-0812">Transmembrane</keyword>
<comment type="function">
    <text evidence="1">Accessory subunit of the mitochondrial membrane respiratory chain NADH dehydrogenase (Complex I), that is believed not to be involved in catalysis. Complex I functions in the transfer of electrons from NADH to the respiratory chain. The immediate electron acceptor for the enzyme is believed to be ubiquinone.</text>
</comment>
<keyword evidence="16" id="KW-1185">Reference proteome</keyword>
<keyword evidence="12" id="KW-0472">Membrane</keyword>
<evidence type="ECO:0000313" key="15">
    <source>
        <dbReference type="EMBL" id="CAJ0585908.1"/>
    </source>
</evidence>
<dbReference type="Pfam" id="PF08122">
    <property type="entry name" value="NDUF_B12"/>
    <property type="match status" value="1"/>
</dbReference>
<proteinExistence type="inferred from homology"/>
<evidence type="ECO:0000256" key="1">
    <source>
        <dbReference type="ARBA" id="ARBA00003195"/>
    </source>
</evidence>
<dbReference type="EMBL" id="CATQJA010002706">
    <property type="protein sequence ID" value="CAJ0585908.1"/>
    <property type="molecule type" value="Genomic_DNA"/>
</dbReference>
<reference evidence="15" key="1">
    <citation type="submission" date="2023-06" db="EMBL/GenBank/DDBJ databases">
        <authorList>
            <person name="Delattre M."/>
        </authorList>
    </citation>
    <scope>NUCLEOTIDE SEQUENCE</scope>
    <source>
        <strain evidence="15">AF72</strain>
    </source>
</reference>
<evidence type="ECO:0000256" key="10">
    <source>
        <dbReference type="ARBA" id="ARBA00022989"/>
    </source>
</evidence>